<keyword evidence="10" id="KW-0289">Folate biosynthesis</keyword>
<evidence type="ECO:0000256" key="4">
    <source>
        <dbReference type="ARBA" id="ARBA00009503"/>
    </source>
</evidence>
<dbReference type="InterPro" id="IPR006390">
    <property type="entry name" value="DHP_synth_dom"/>
</dbReference>
<dbReference type="PROSITE" id="PS00793">
    <property type="entry name" value="DHPS_2"/>
    <property type="match status" value="1"/>
</dbReference>
<comment type="similarity">
    <text evidence="4">Belongs to the DHPS family.</text>
</comment>
<dbReference type="eggNOG" id="COG0294">
    <property type="taxonomic scope" value="Bacteria"/>
</dbReference>
<accession>A0L4S1</accession>
<organism evidence="13 14">
    <name type="scientific">Magnetococcus marinus (strain ATCC BAA-1437 / JCM 17883 / MC-1)</name>
    <dbReference type="NCBI Taxonomy" id="156889"/>
    <lineage>
        <taxon>Bacteria</taxon>
        <taxon>Pseudomonadati</taxon>
        <taxon>Pseudomonadota</taxon>
        <taxon>Magnetococcia</taxon>
        <taxon>Magnetococcales</taxon>
        <taxon>Magnetococcaceae</taxon>
        <taxon>Magnetococcus</taxon>
    </lineage>
</organism>
<dbReference type="FunFam" id="3.20.20.20:FF:000006">
    <property type="entry name" value="Dihydropteroate synthase"/>
    <property type="match status" value="1"/>
</dbReference>
<dbReference type="PANTHER" id="PTHR20941">
    <property type="entry name" value="FOLATE SYNTHESIS PROTEINS"/>
    <property type="match status" value="1"/>
</dbReference>
<dbReference type="PROSITE" id="PS50972">
    <property type="entry name" value="PTERIN_BINDING"/>
    <property type="match status" value="1"/>
</dbReference>
<keyword evidence="9" id="KW-0460">Magnesium</keyword>
<evidence type="ECO:0000256" key="2">
    <source>
        <dbReference type="ARBA" id="ARBA00001946"/>
    </source>
</evidence>
<evidence type="ECO:0000256" key="7">
    <source>
        <dbReference type="ARBA" id="ARBA00022679"/>
    </source>
</evidence>
<proteinExistence type="inferred from homology"/>
<evidence type="ECO:0000256" key="11">
    <source>
        <dbReference type="ARBA" id="ARBA00030193"/>
    </source>
</evidence>
<dbReference type="Pfam" id="PF00809">
    <property type="entry name" value="Pterin_bind"/>
    <property type="match status" value="1"/>
</dbReference>
<comment type="cofactor">
    <cofactor evidence="2">
        <name>Mg(2+)</name>
        <dbReference type="ChEBI" id="CHEBI:18420"/>
    </cofactor>
</comment>
<evidence type="ECO:0000313" key="14">
    <source>
        <dbReference type="Proteomes" id="UP000002586"/>
    </source>
</evidence>
<dbReference type="PANTHER" id="PTHR20941:SF1">
    <property type="entry name" value="FOLIC ACID SYNTHESIS PROTEIN FOL1"/>
    <property type="match status" value="1"/>
</dbReference>
<dbReference type="NCBIfam" id="TIGR01496">
    <property type="entry name" value="DHPS"/>
    <property type="match status" value="1"/>
</dbReference>
<dbReference type="InterPro" id="IPR045031">
    <property type="entry name" value="DHP_synth-like"/>
</dbReference>
<dbReference type="SUPFAM" id="SSF51717">
    <property type="entry name" value="Dihydropteroate synthetase-like"/>
    <property type="match status" value="1"/>
</dbReference>
<evidence type="ECO:0000313" key="13">
    <source>
        <dbReference type="EMBL" id="ABK42964.1"/>
    </source>
</evidence>
<evidence type="ECO:0000256" key="1">
    <source>
        <dbReference type="ARBA" id="ARBA00000012"/>
    </source>
</evidence>
<dbReference type="Proteomes" id="UP000002586">
    <property type="component" value="Chromosome"/>
</dbReference>
<sequence>MTHYAVVTPTMGAAGAHFFAAPRMGDGVAPFPAMPELPMAVRLFPWPEAWDGLLPEGMEIYLSGTLRMARGWLLPSVLERWQERIFQTVAQDSAMALHQSLRNLNTPRAAMSYLDAQGKRRKLAGDRPLIMGIVNVTPDSFSDGGHYHDTGRAVAHAMALVEQGADLLDIGGESTRPGAAMVPVDEELRRVVPVVRAIAAQTKVPISVDTAKGRVMEAALEAGAALINDVTALKGDPLSLRVLRDAHCPVVLMHKKGTPRNMQNSPHYEDVVAEVYGFLGDRMQWCVENGIGRERLVIDPGIGFGKTHGHNLELLAHIGAFTGLAAPLLLGISRKRIVGHLTGCEDAAQRDVGSHLMAALGVQRGANWVRVHDVAGMQQALRCLV</sequence>
<dbReference type="AlphaFoldDB" id="A0L4S1"/>
<keyword evidence="8" id="KW-0479">Metal-binding</keyword>
<dbReference type="GO" id="GO:0046872">
    <property type="term" value="F:metal ion binding"/>
    <property type="evidence" value="ECO:0007669"/>
    <property type="project" value="UniProtKB-KW"/>
</dbReference>
<dbReference type="InterPro" id="IPR011005">
    <property type="entry name" value="Dihydropteroate_synth-like_sf"/>
</dbReference>
<dbReference type="KEGG" id="mgm:Mmc1_0439"/>
<dbReference type="GO" id="GO:0004156">
    <property type="term" value="F:dihydropteroate synthase activity"/>
    <property type="evidence" value="ECO:0007669"/>
    <property type="project" value="UniProtKB-EC"/>
</dbReference>
<dbReference type="HOGENOM" id="CLU_008023_0_3_5"/>
<dbReference type="RefSeq" id="WP_011712134.1">
    <property type="nucleotide sequence ID" value="NC_008576.1"/>
</dbReference>
<protein>
    <recommendedName>
        <fullName evidence="6">Dihydropteroate synthase</fullName>
        <ecNumber evidence="5">2.5.1.15</ecNumber>
    </recommendedName>
    <alternativeName>
        <fullName evidence="11">Dihydropteroate pyrophosphorylase</fullName>
    </alternativeName>
</protein>
<dbReference type="EMBL" id="CP000471">
    <property type="protein sequence ID" value="ABK42964.1"/>
    <property type="molecule type" value="Genomic_DNA"/>
</dbReference>
<dbReference type="PROSITE" id="PS00792">
    <property type="entry name" value="DHPS_1"/>
    <property type="match status" value="1"/>
</dbReference>
<evidence type="ECO:0000256" key="10">
    <source>
        <dbReference type="ARBA" id="ARBA00022909"/>
    </source>
</evidence>
<keyword evidence="7 13" id="KW-0808">Transferase</keyword>
<feature type="domain" description="Pterin-binding" evidence="12">
    <location>
        <begin position="128"/>
        <end position="382"/>
    </location>
</feature>
<dbReference type="GO" id="GO:0046654">
    <property type="term" value="P:tetrahydrofolate biosynthetic process"/>
    <property type="evidence" value="ECO:0007669"/>
    <property type="project" value="TreeGrafter"/>
</dbReference>
<evidence type="ECO:0000256" key="8">
    <source>
        <dbReference type="ARBA" id="ARBA00022723"/>
    </source>
</evidence>
<evidence type="ECO:0000259" key="12">
    <source>
        <dbReference type="PROSITE" id="PS50972"/>
    </source>
</evidence>
<dbReference type="GO" id="GO:0005829">
    <property type="term" value="C:cytosol"/>
    <property type="evidence" value="ECO:0007669"/>
    <property type="project" value="TreeGrafter"/>
</dbReference>
<dbReference type="STRING" id="156889.Mmc1_0439"/>
<reference evidence="14" key="1">
    <citation type="journal article" date="2009" name="Appl. Environ. Microbiol.">
        <title>Complete genome sequence of the chemolithoautotrophic marine magnetotactic coccus strain MC-1.</title>
        <authorList>
            <person name="Schubbe S."/>
            <person name="Williams T.J."/>
            <person name="Xie G."/>
            <person name="Kiss H.E."/>
            <person name="Brettin T.S."/>
            <person name="Martinez D."/>
            <person name="Ross C.A."/>
            <person name="Schuler D."/>
            <person name="Cox B.L."/>
            <person name="Nealson K.H."/>
            <person name="Bazylinski D.A."/>
        </authorList>
    </citation>
    <scope>NUCLEOTIDE SEQUENCE [LARGE SCALE GENOMIC DNA]</scope>
    <source>
        <strain evidence="14">ATCC BAA-1437 / JCM 17883 / MC-1</strain>
    </source>
</reference>
<dbReference type="CDD" id="cd00739">
    <property type="entry name" value="DHPS"/>
    <property type="match status" value="1"/>
</dbReference>
<evidence type="ECO:0000256" key="3">
    <source>
        <dbReference type="ARBA" id="ARBA00004763"/>
    </source>
</evidence>
<dbReference type="Gene3D" id="3.20.20.20">
    <property type="entry name" value="Dihydropteroate synthase-like"/>
    <property type="match status" value="1"/>
</dbReference>
<evidence type="ECO:0000256" key="9">
    <source>
        <dbReference type="ARBA" id="ARBA00022842"/>
    </source>
</evidence>
<dbReference type="EC" id="2.5.1.15" evidence="5"/>
<reference evidence="13 14" key="2">
    <citation type="journal article" date="2012" name="Int. J. Syst. Evol. Microbiol.">
        <title>Magnetococcus marinus gen. nov., sp. nov., a marine, magnetotactic bacterium that represents a novel lineage (Magnetococcaceae fam. nov.; Magnetococcales ord. nov.) at the base of the Alphaproteobacteria.</title>
        <authorList>
            <person name="Bazylinski D.A."/>
            <person name="Williams T.J."/>
            <person name="Lefevre C.T."/>
            <person name="Berg R.J."/>
            <person name="Zhang C.L."/>
            <person name="Bowser S.S."/>
            <person name="Dean A.J."/>
            <person name="Beveridge T.J."/>
        </authorList>
    </citation>
    <scope>NUCLEOTIDE SEQUENCE [LARGE SCALE GENOMIC DNA]</scope>
    <source>
        <strain evidence="14">ATCC BAA-1437 / JCM 17883 / MC-1</strain>
    </source>
</reference>
<evidence type="ECO:0000256" key="6">
    <source>
        <dbReference type="ARBA" id="ARBA00016919"/>
    </source>
</evidence>
<name>A0L4S1_MAGMM</name>
<dbReference type="GO" id="GO:0046656">
    <property type="term" value="P:folic acid biosynthetic process"/>
    <property type="evidence" value="ECO:0007669"/>
    <property type="project" value="UniProtKB-KW"/>
</dbReference>
<gene>
    <name evidence="13" type="ordered locus">Mmc1_0439</name>
</gene>
<comment type="pathway">
    <text evidence="3">Cofactor biosynthesis; tetrahydrofolate biosynthesis; 7,8-dihydrofolate from 2-amino-4-hydroxy-6-hydroxymethyl-7,8-dihydropteridine diphosphate and 4-aminobenzoate: step 1/2.</text>
</comment>
<comment type="catalytic activity">
    <reaction evidence="1">
        <text>(7,8-dihydropterin-6-yl)methyl diphosphate + 4-aminobenzoate = 7,8-dihydropteroate + diphosphate</text>
        <dbReference type="Rhea" id="RHEA:19949"/>
        <dbReference type="ChEBI" id="CHEBI:17836"/>
        <dbReference type="ChEBI" id="CHEBI:17839"/>
        <dbReference type="ChEBI" id="CHEBI:33019"/>
        <dbReference type="ChEBI" id="CHEBI:72950"/>
        <dbReference type="EC" id="2.5.1.15"/>
    </reaction>
</comment>
<keyword evidence="14" id="KW-1185">Reference proteome</keyword>
<evidence type="ECO:0000256" key="5">
    <source>
        <dbReference type="ARBA" id="ARBA00012458"/>
    </source>
</evidence>
<dbReference type="InterPro" id="IPR000489">
    <property type="entry name" value="Pterin-binding_dom"/>
</dbReference>